<evidence type="ECO:0000256" key="3">
    <source>
        <dbReference type="ARBA" id="ARBA00022692"/>
    </source>
</evidence>
<dbReference type="InterPro" id="IPR006876">
    <property type="entry name" value="LMBR1-like_membr_prot"/>
</dbReference>
<keyword evidence="9" id="KW-1185">Reference proteome</keyword>
<feature type="transmembrane region" description="Helical" evidence="7">
    <location>
        <begin position="563"/>
        <end position="582"/>
    </location>
</feature>
<feature type="transmembrane region" description="Helical" evidence="7">
    <location>
        <begin position="510"/>
        <end position="534"/>
    </location>
</feature>
<feature type="transmembrane region" description="Helical" evidence="7">
    <location>
        <begin position="424"/>
        <end position="446"/>
    </location>
</feature>
<evidence type="ECO:0000256" key="1">
    <source>
        <dbReference type="ARBA" id="ARBA00004141"/>
    </source>
</evidence>
<evidence type="ECO:0000313" key="9">
    <source>
        <dbReference type="Proteomes" id="UP001158576"/>
    </source>
</evidence>
<accession>A0ABN7SSV7</accession>
<evidence type="ECO:0000256" key="5">
    <source>
        <dbReference type="ARBA" id="ARBA00023136"/>
    </source>
</evidence>
<dbReference type="Proteomes" id="UP001158576">
    <property type="component" value="Chromosome 1"/>
</dbReference>
<protein>
    <submittedName>
        <fullName evidence="8">Oidioi.mRNA.OKI2018_I69.chr1.g3012.t1.cds</fullName>
    </submittedName>
</protein>
<evidence type="ECO:0000256" key="2">
    <source>
        <dbReference type="ARBA" id="ARBA00010487"/>
    </source>
</evidence>
<feature type="transmembrane region" description="Helical" evidence="7">
    <location>
        <begin position="31"/>
        <end position="48"/>
    </location>
</feature>
<feature type="transmembrane region" description="Helical" evidence="7">
    <location>
        <begin position="231"/>
        <end position="252"/>
    </location>
</feature>
<keyword evidence="4 7" id="KW-1133">Transmembrane helix</keyword>
<comment type="subcellular location">
    <subcellularLocation>
        <location evidence="1">Membrane</location>
        <topology evidence="1">Multi-pass membrane protein</topology>
    </subcellularLocation>
</comment>
<dbReference type="InterPro" id="IPR051584">
    <property type="entry name" value="GPCR-associated_LMBR1"/>
</dbReference>
<dbReference type="Pfam" id="PF04791">
    <property type="entry name" value="LMBR1"/>
    <property type="match status" value="1"/>
</dbReference>
<feature type="region of interest" description="Disordered" evidence="6">
    <location>
        <begin position="662"/>
        <end position="691"/>
    </location>
</feature>
<feature type="transmembrane region" description="Helical" evidence="7">
    <location>
        <begin position="6"/>
        <end position="24"/>
    </location>
</feature>
<feature type="compositionally biased region" description="Basic and acidic residues" evidence="6">
    <location>
        <begin position="623"/>
        <end position="632"/>
    </location>
</feature>
<reference evidence="8 9" key="1">
    <citation type="submission" date="2021-04" db="EMBL/GenBank/DDBJ databases">
        <authorList>
            <person name="Bliznina A."/>
        </authorList>
    </citation>
    <scope>NUCLEOTIDE SEQUENCE [LARGE SCALE GENOMIC DNA]</scope>
</reference>
<keyword evidence="5 7" id="KW-0472">Membrane</keyword>
<feature type="compositionally biased region" description="Polar residues" evidence="6">
    <location>
        <begin position="633"/>
        <end position="649"/>
    </location>
</feature>
<feature type="transmembrane region" description="Helical" evidence="7">
    <location>
        <begin position="197"/>
        <end position="219"/>
    </location>
</feature>
<feature type="transmembrane region" description="Helical" evidence="7">
    <location>
        <begin position="157"/>
        <end position="177"/>
    </location>
</feature>
<comment type="similarity">
    <text evidence="2">Belongs to the LIMR family.</text>
</comment>
<feature type="transmembrane region" description="Helical" evidence="7">
    <location>
        <begin position="466"/>
        <end position="489"/>
    </location>
</feature>
<dbReference type="EMBL" id="OU015566">
    <property type="protein sequence ID" value="CAG5106815.1"/>
    <property type="molecule type" value="Genomic_DNA"/>
</dbReference>
<name>A0ABN7SSV7_OIKDI</name>
<evidence type="ECO:0000256" key="6">
    <source>
        <dbReference type="SAM" id="MobiDB-lite"/>
    </source>
</evidence>
<sequence>MAVATLAFELAGAFLLAAGMLWKYGNLRKSTPAVFIAWYFSLCIVTVLPNDVSATFYRQCLSDAEPTTTTAPVINATDSPVDFPEIPNSQNGQVLDEERPYSRYGPLDDYGKVRKKRELVPILEESSASTSTVDPSSQCIKPVSYVDGTVIPRLYKVVYWTTQLFTWLLIPFLSAYVQAGEFSVLAKARTALIDNAIYYGTYVVIILILLIYALAAHLFQDQGVSALKQMAIQAANTWGLFLLVLLLGYGLVELPRSCWYRSNIQHQLEWEYFSLAKVTEDKHEATEELDQILLEVKKASKGVPFGHMLREHVNTILKKCPGHFQEEVAREESQNGPDEDLMPSERTLIRLHKKLNKALQRENRTQTQFKLFLQRALYSEDVIKNRLSADRTWKSHYSIDESSLLPSSLKWWWRCIFRSHVMKLLSILFGLFSAMVIWSECTFSMQNPTLSIFAILVRHWASVKNYFNLELFCFITIAYLCLCAYWTLFQIKLFNIYYIAPNHQTDDYSLLFIGMFLCRLTPPLCLNFLCLIHMDSGVTDGEELVDVAYTDLMGHLSLISDRFFIYFPILIVLLCTGTYFKLGTRCLSSIGFAQFLQSDELTTDLMEEGKAFVNREKRRIERETKKDERNYTERASSSTAHNESFSSANWDRVNEERVSLLKDNDSGDEHWDSGAKGSSSSRPNRSLFDDV</sequence>
<gene>
    <name evidence="8" type="ORF">OKIOD_LOCUS11777</name>
</gene>
<feature type="region of interest" description="Disordered" evidence="6">
    <location>
        <begin position="623"/>
        <end position="650"/>
    </location>
</feature>
<dbReference type="PANTHER" id="PTHR21355:SF0">
    <property type="entry name" value="G-PROTEIN COUPLED RECEPTOR-ASSOCIATED PROTEIN LMBRD2"/>
    <property type="match status" value="1"/>
</dbReference>
<organism evidence="8 9">
    <name type="scientific">Oikopleura dioica</name>
    <name type="common">Tunicate</name>
    <dbReference type="NCBI Taxonomy" id="34765"/>
    <lineage>
        <taxon>Eukaryota</taxon>
        <taxon>Metazoa</taxon>
        <taxon>Chordata</taxon>
        <taxon>Tunicata</taxon>
        <taxon>Appendicularia</taxon>
        <taxon>Copelata</taxon>
        <taxon>Oikopleuridae</taxon>
        <taxon>Oikopleura</taxon>
    </lineage>
</organism>
<keyword evidence="3 7" id="KW-0812">Transmembrane</keyword>
<proteinExistence type="inferred from homology"/>
<dbReference type="PANTHER" id="PTHR21355">
    <property type="entry name" value="G-PROTEIN COUPLED RECEPTOR-ASSOCIATED PROTEIN LMBRD2"/>
    <property type="match status" value="1"/>
</dbReference>
<evidence type="ECO:0000313" key="8">
    <source>
        <dbReference type="EMBL" id="CAG5106815.1"/>
    </source>
</evidence>
<feature type="compositionally biased region" description="Basic and acidic residues" evidence="6">
    <location>
        <begin position="662"/>
        <end position="673"/>
    </location>
</feature>
<evidence type="ECO:0000256" key="4">
    <source>
        <dbReference type="ARBA" id="ARBA00022989"/>
    </source>
</evidence>
<evidence type="ECO:0000256" key="7">
    <source>
        <dbReference type="SAM" id="Phobius"/>
    </source>
</evidence>